<dbReference type="NCBIfam" id="TIGR03373">
    <property type="entry name" value="VI_minor_4"/>
    <property type="match status" value="1"/>
</dbReference>
<dbReference type="Pfam" id="PF09867">
    <property type="entry name" value="TagF_N"/>
    <property type="match status" value="1"/>
</dbReference>
<proteinExistence type="predicted"/>
<dbReference type="InterPro" id="IPR038225">
    <property type="entry name" value="TagF_sf"/>
</dbReference>
<dbReference type="Proteomes" id="UP001139308">
    <property type="component" value="Unassembled WGS sequence"/>
</dbReference>
<organism evidence="1 2">
    <name type="scientific">Paraburkholderia tagetis</name>
    <dbReference type="NCBI Taxonomy" id="2913261"/>
    <lineage>
        <taxon>Bacteria</taxon>
        <taxon>Pseudomonadati</taxon>
        <taxon>Pseudomonadota</taxon>
        <taxon>Betaproteobacteria</taxon>
        <taxon>Burkholderiales</taxon>
        <taxon>Burkholderiaceae</taxon>
        <taxon>Paraburkholderia</taxon>
    </lineage>
</organism>
<comment type="caution">
    <text evidence="1">The sequence shown here is derived from an EMBL/GenBank/DDBJ whole genome shotgun (WGS) entry which is preliminary data.</text>
</comment>
<dbReference type="RefSeq" id="WP_238462365.1">
    <property type="nucleotide sequence ID" value="NZ_JAKLJA010000002.1"/>
</dbReference>
<name>A0A9X1UDH0_9BURK</name>
<reference evidence="1" key="1">
    <citation type="submission" date="2022-01" db="EMBL/GenBank/DDBJ databases">
        <title>Genome sequence and assembly of Parabukholderia sp. RG36.</title>
        <authorList>
            <person name="Chhetri G."/>
        </authorList>
    </citation>
    <scope>NUCLEOTIDE SEQUENCE</scope>
    <source>
        <strain evidence="1">RG36</strain>
    </source>
</reference>
<keyword evidence="2" id="KW-1185">Reference proteome</keyword>
<dbReference type="Gene3D" id="3.40.1730.10">
    <property type="entry name" value="pa0076 domain"/>
    <property type="match status" value="1"/>
</dbReference>
<dbReference type="AlphaFoldDB" id="A0A9X1UDH0"/>
<dbReference type="PIRSF" id="PIRSF029287">
    <property type="entry name" value="UCP029287"/>
    <property type="match status" value="1"/>
</dbReference>
<evidence type="ECO:0000313" key="1">
    <source>
        <dbReference type="EMBL" id="MCG5072624.1"/>
    </source>
</evidence>
<sequence length="226" mass="24438">MSETGFFGKVRTHGDFVARRLPAVFIEPWDRSVQAGMLEARSRYGAQWLPLYLNAPVWCFALGGTLCGDEAWAGVLMPGVDRVGRYFPFTLARPMAPASLANWLRGAQAWFDAAVELALSTLAPSFDLERFDEQVRALDGVGEFEREGDAPWRYACVQEGENPGVALGECLATHAAAGASIWWSEGSDAVAATLRVCAGLLDGPCFADLLDAAQAPWQAAIALRRA</sequence>
<dbReference type="EMBL" id="JAKLJA010000002">
    <property type="protein sequence ID" value="MCG5072624.1"/>
    <property type="molecule type" value="Genomic_DNA"/>
</dbReference>
<dbReference type="InterPro" id="IPR017748">
    <property type="entry name" value="TagF"/>
</dbReference>
<gene>
    <name evidence="1" type="primary">tagF</name>
    <name evidence="1" type="ORF">L5014_04485</name>
</gene>
<protein>
    <submittedName>
        <fullName evidence="1">Type VI secretion system-associated protein TagF</fullName>
    </submittedName>
</protein>
<accession>A0A9X1UDH0</accession>
<evidence type="ECO:0000313" key="2">
    <source>
        <dbReference type="Proteomes" id="UP001139308"/>
    </source>
</evidence>